<dbReference type="Pfam" id="PF00581">
    <property type="entry name" value="Rhodanese"/>
    <property type="match status" value="1"/>
</dbReference>
<dbReference type="AlphaFoldDB" id="A0A841HRV4"/>
<proteinExistence type="predicted"/>
<feature type="domain" description="Rhodanese" evidence="2">
    <location>
        <begin position="274"/>
        <end position="354"/>
    </location>
</feature>
<dbReference type="CDD" id="cd00158">
    <property type="entry name" value="RHOD"/>
    <property type="match status" value="1"/>
</dbReference>
<dbReference type="SMART" id="SM00100">
    <property type="entry name" value="cNMP"/>
    <property type="match status" value="1"/>
</dbReference>
<gene>
    <name evidence="3" type="ORF">HNQ60_004888</name>
</gene>
<dbReference type="Gene3D" id="2.60.120.10">
    <property type="entry name" value="Jelly Rolls"/>
    <property type="match status" value="2"/>
</dbReference>
<dbReference type="InterPro" id="IPR018490">
    <property type="entry name" value="cNMP-bd_dom_sf"/>
</dbReference>
<reference evidence="3 4" key="1">
    <citation type="submission" date="2020-08" db="EMBL/GenBank/DDBJ databases">
        <title>Genomic Encyclopedia of Type Strains, Phase IV (KMG-IV): sequencing the most valuable type-strain genomes for metagenomic binning, comparative biology and taxonomic classification.</title>
        <authorList>
            <person name="Goeker M."/>
        </authorList>
    </citation>
    <scope>NUCLEOTIDE SEQUENCE [LARGE SCALE GENOMIC DNA]</scope>
    <source>
        <strain evidence="3 4">DSM 26723</strain>
    </source>
</reference>
<dbReference type="PANTHER" id="PTHR23011">
    <property type="entry name" value="CYCLIC NUCLEOTIDE-BINDING DOMAIN CONTAINING PROTEIN"/>
    <property type="match status" value="1"/>
</dbReference>
<organism evidence="3 4">
    <name type="scientific">Povalibacter uvarum</name>
    <dbReference type="NCBI Taxonomy" id="732238"/>
    <lineage>
        <taxon>Bacteria</taxon>
        <taxon>Pseudomonadati</taxon>
        <taxon>Pseudomonadota</taxon>
        <taxon>Gammaproteobacteria</taxon>
        <taxon>Steroidobacterales</taxon>
        <taxon>Steroidobacteraceae</taxon>
        <taxon>Povalibacter</taxon>
    </lineage>
</organism>
<sequence>MELSGNSKELALLKTFSPLDAMRPENLLTLARRMRRLQAPRGRLLFTEGDEEKHTFYLLSGTIDLMSEGEVVGTVRSGTPKSKNPLAHALPRPYSAVVTSDRIEYLHIDSEFLDVVVTWDQTGSYKVSELRGIDEENQPAPDDWMTALLQSKAFHRIPPANLQAVFMRLQRIDYRAGEVVIKQGGEGDCLYIIVKGTCLVTRETPLNKEGIKLAELRMGDTFGEEALISETRRNATVTMVTDGCLMRLAKEDFRKLLHEPLLHWVDFDEAKRIAASGGQWIDVRLPSEFEHYRAEGAANIPLYSLRLKLAGLDRNRHYVVCCDTGRRSSACAYILSERGFQASVLKGGLSATEIARK</sequence>
<evidence type="ECO:0000259" key="2">
    <source>
        <dbReference type="PROSITE" id="PS50206"/>
    </source>
</evidence>
<dbReference type="SMART" id="SM00450">
    <property type="entry name" value="RHOD"/>
    <property type="match status" value="1"/>
</dbReference>
<feature type="domain" description="Cyclic nucleotide-binding" evidence="1">
    <location>
        <begin position="153"/>
        <end position="257"/>
    </location>
</feature>
<dbReference type="CDD" id="cd00038">
    <property type="entry name" value="CAP_ED"/>
    <property type="match status" value="1"/>
</dbReference>
<accession>A0A841HRV4</accession>
<dbReference type="PROSITE" id="PS50206">
    <property type="entry name" value="RHODANESE_3"/>
    <property type="match status" value="1"/>
</dbReference>
<evidence type="ECO:0000313" key="4">
    <source>
        <dbReference type="Proteomes" id="UP000588068"/>
    </source>
</evidence>
<comment type="caution">
    <text evidence="3">The sequence shown here is derived from an EMBL/GenBank/DDBJ whole genome shotgun (WGS) entry which is preliminary data.</text>
</comment>
<protein>
    <submittedName>
        <fullName evidence="3">CRP-like cAMP-binding protein</fullName>
    </submittedName>
</protein>
<keyword evidence="4" id="KW-1185">Reference proteome</keyword>
<dbReference type="RefSeq" id="WP_184335378.1">
    <property type="nucleotide sequence ID" value="NZ_JACHHZ010000006.1"/>
</dbReference>
<dbReference type="SUPFAM" id="SSF52821">
    <property type="entry name" value="Rhodanese/Cell cycle control phosphatase"/>
    <property type="match status" value="1"/>
</dbReference>
<dbReference type="InterPro" id="IPR014710">
    <property type="entry name" value="RmlC-like_jellyroll"/>
</dbReference>
<dbReference type="SUPFAM" id="SSF51206">
    <property type="entry name" value="cAMP-binding domain-like"/>
    <property type="match status" value="2"/>
</dbReference>
<dbReference type="InterPro" id="IPR036873">
    <property type="entry name" value="Rhodanese-like_dom_sf"/>
</dbReference>
<dbReference type="Proteomes" id="UP000588068">
    <property type="component" value="Unassembled WGS sequence"/>
</dbReference>
<evidence type="ECO:0000259" key="1">
    <source>
        <dbReference type="PROSITE" id="PS50042"/>
    </source>
</evidence>
<name>A0A841HRV4_9GAMM</name>
<dbReference type="PROSITE" id="PS50042">
    <property type="entry name" value="CNMP_BINDING_3"/>
    <property type="match status" value="2"/>
</dbReference>
<dbReference type="PANTHER" id="PTHR23011:SF28">
    <property type="entry name" value="CYCLIC NUCLEOTIDE-BINDING DOMAIN CONTAINING PROTEIN"/>
    <property type="match status" value="1"/>
</dbReference>
<evidence type="ECO:0000313" key="3">
    <source>
        <dbReference type="EMBL" id="MBB6095997.1"/>
    </source>
</evidence>
<dbReference type="Pfam" id="PF00027">
    <property type="entry name" value="cNMP_binding"/>
    <property type="match status" value="1"/>
</dbReference>
<dbReference type="InterPro" id="IPR001763">
    <property type="entry name" value="Rhodanese-like_dom"/>
</dbReference>
<dbReference type="EMBL" id="JACHHZ010000006">
    <property type="protein sequence ID" value="MBB6095997.1"/>
    <property type="molecule type" value="Genomic_DNA"/>
</dbReference>
<feature type="domain" description="Cyclic nucleotide-binding" evidence="1">
    <location>
        <begin position="15"/>
        <end position="101"/>
    </location>
</feature>
<dbReference type="InterPro" id="IPR000595">
    <property type="entry name" value="cNMP-bd_dom"/>
</dbReference>
<dbReference type="Gene3D" id="3.40.250.10">
    <property type="entry name" value="Rhodanese-like domain"/>
    <property type="match status" value="1"/>
</dbReference>